<feature type="transmembrane region" description="Helical" evidence="5">
    <location>
        <begin position="431"/>
        <end position="454"/>
    </location>
</feature>
<proteinExistence type="predicted"/>
<dbReference type="SUPFAM" id="SSF48452">
    <property type="entry name" value="TPR-like"/>
    <property type="match status" value="1"/>
</dbReference>
<evidence type="ECO:0000256" key="4">
    <source>
        <dbReference type="ARBA" id="ARBA00023136"/>
    </source>
</evidence>
<keyword evidence="4 5" id="KW-0472">Membrane</keyword>
<evidence type="ECO:0000256" key="3">
    <source>
        <dbReference type="ARBA" id="ARBA00022989"/>
    </source>
</evidence>
<dbReference type="Gene3D" id="1.25.40.10">
    <property type="entry name" value="Tetratricopeptide repeat domain"/>
    <property type="match status" value="1"/>
</dbReference>
<comment type="caution">
    <text evidence="7">The sequence shown here is derived from an EMBL/GenBank/DDBJ whole genome shotgun (WGS) entry which is preliminary data.</text>
</comment>
<feature type="transmembrane region" description="Helical" evidence="5">
    <location>
        <begin position="98"/>
        <end position="116"/>
    </location>
</feature>
<dbReference type="EMBL" id="CAJNBJ010000016">
    <property type="protein sequence ID" value="CAE6750527.1"/>
    <property type="molecule type" value="Genomic_DNA"/>
</dbReference>
<dbReference type="RefSeq" id="WP_213042351.1">
    <property type="nucleotide sequence ID" value="NZ_CAJNBJ010000016.1"/>
</dbReference>
<dbReference type="InterPro" id="IPR007016">
    <property type="entry name" value="O-antigen_ligase-rel_domated"/>
</dbReference>
<name>A0ABM8RFM1_9BACT</name>
<feature type="transmembrane region" description="Helical" evidence="5">
    <location>
        <begin position="243"/>
        <end position="259"/>
    </location>
</feature>
<feature type="domain" description="O-antigen ligase-related" evidence="6">
    <location>
        <begin position="207"/>
        <end position="343"/>
    </location>
</feature>
<dbReference type="Proteomes" id="UP000675880">
    <property type="component" value="Unassembled WGS sequence"/>
</dbReference>
<dbReference type="PANTHER" id="PTHR37422">
    <property type="entry name" value="TEICHURONIC ACID BIOSYNTHESIS PROTEIN TUAE"/>
    <property type="match status" value="1"/>
</dbReference>
<feature type="transmembrane region" description="Helical" evidence="5">
    <location>
        <begin position="162"/>
        <end position="182"/>
    </location>
</feature>
<feature type="transmembrane region" description="Helical" evidence="5">
    <location>
        <begin position="12"/>
        <end position="30"/>
    </location>
</feature>
<evidence type="ECO:0000313" key="8">
    <source>
        <dbReference type="Proteomes" id="UP000675880"/>
    </source>
</evidence>
<feature type="transmembrane region" description="Helical" evidence="5">
    <location>
        <begin position="392"/>
        <end position="410"/>
    </location>
</feature>
<dbReference type="InterPro" id="IPR051533">
    <property type="entry name" value="WaaL-like"/>
</dbReference>
<keyword evidence="8" id="KW-1185">Reference proteome</keyword>
<dbReference type="InterPro" id="IPR011990">
    <property type="entry name" value="TPR-like_helical_dom_sf"/>
</dbReference>
<feature type="transmembrane region" description="Helical" evidence="5">
    <location>
        <begin position="71"/>
        <end position="92"/>
    </location>
</feature>
<evidence type="ECO:0000313" key="7">
    <source>
        <dbReference type="EMBL" id="CAE6750527.1"/>
    </source>
</evidence>
<feature type="transmembrane region" description="Helical" evidence="5">
    <location>
        <begin position="42"/>
        <end position="59"/>
    </location>
</feature>
<keyword evidence="2 5" id="KW-0812">Transmembrane</keyword>
<comment type="subcellular location">
    <subcellularLocation>
        <location evidence="1">Membrane</location>
        <topology evidence="1">Multi-pass membrane protein</topology>
    </subcellularLocation>
</comment>
<organism evidence="7 8">
    <name type="scientific">Nitrospira defluvii</name>
    <dbReference type="NCBI Taxonomy" id="330214"/>
    <lineage>
        <taxon>Bacteria</taxon>
        <taxon>Pseudomonadati</taxon>
        <taxon>Nitrospirota</taxon>
        <taxon>Nitrospiria</taxon>
        <taxon>Nitrospirales</taxon>
        <taxon>Nitrospiraceae</taxon>
        <taxon>Nitrospira</taxon>
    </lineage>
</organism>
<sequence>MIASPQHVSMNIRSSIPLIVTSALVIFSPLQEGGTTHVAQMIIRLAILAWLGGAMALSIRQGRLVLPVLSVRYVVIAFLGFAVVATIFSPYAHPSRQWLLMIIGYALFFYLLVCSVDRWEHVHVLTVVIVMMGVGEAALAILQGLVWNVVRPSGTFFNPNFLAGYLAVGWAIVLSGAVYGYRRGKAPSWMSASPALWWFGIVASLCSLFLAVLLTQSRGGMIVLLVSTAFILTVRYGWKLAGSCLVLLVLAGLLVPTPLRERVWVEHQQNPVSYARWQMWQGALTQMADHPFGIGLGLYQYTYPLYAFPVEGEIVRYGKVAQTPHNDYLQMGVEMGVGAMVVFAVGVFMLGRELRRALQARLSRLQRSLILGLGGGAIALLVHAALDSSLRESALAILLVLCAGLVVSVGRLTKHRTAVVYVLPIRWRWAWGMGVASLLLVVGLEVIRPGLAWMTFDSASRRAMAGETAAAIQGLQKAIAWDPGKSLYHHGLGSVYARAFETSRAQESFRLAETEFKTAIELNPLDSRLLGLLAQLYVSAAQSPSGPADSVEQRKDWLRAALRAYEGAVQLAPYAASYRYEQARLHWMLGERVEAEQQAKEVKGLEPNFLPARALLARLWMDQGQVDDAKHELQEIQSRQDRYKQWNKTSIDQTFLNVDVAPLRAAVYEKDVAG</sequence>
<dbReference type="PANTHER" id="PTHR37422:SF23">
    <property type="entry name" value="TEICHURONIC ACID BIOSYNTHESIS PROTEIN TUAE"/>
    <property type="match status" value="1"/>
</dbReference>
<evidence type="ECO:0000256" key="2">
    <source>
        <dbReference type="ARBA" id="ARBA00022692"/>
    </source>
</evidence>
<feature type="transmembrane region" description="Helical" evidence="5">
    <location>
        <begin position="328"/>
        <end position="348"/>
    </location>
</feature>
<accession>A0ABM8RFM1</accession>
<dbReference type="Pfam" id="PF04932">
    <property type="entry name" value="Wzy_C"/>
    <property type="match status" value="1"/>
</dbReference>
<reference evidence="7 8" key="1">
    <citation type="submission" date="2021-02" db="EMBL/GenBank/DDBJ databases">
        <authorList>
            <person name="Han P."/>
        </authorList>
    </citation>
    <scope>NUCLEOTIDE SEQUENCE [LARGE SCALE GENOMIC DNA]</scope>
    <source>
        <strain evidence="7">Candidatus Nitrospira sp. ZN2</strain>
    </source>
</reference>
<feature type="transmembrane region" description="Helical" evidence="5">
    <location>
        <begin position="220"/>
        <end position="238"/>
    </location>
</feature>
<evidence type="ECO:0000259" key="6">
    <source>
        <dbReference type="Pfam" id="PF04932"/>
    </source>
</evidence>
<keyword evidence="3 5" id="KW-1133">Transmembrane helix</keyword>
<evidence type="ECO:0000256" key="5">
    <source>
        <dbReference type="SAM" id="Phobius"/>
    </source>
</evidence>
<feature type="transmembrane region" description="Helical" evidence="5">
    <location>
        <begin position="369"/>
        <end position="386"/>
    </location>
</feature>
<gene>
    <name evidence="7" type="ORF">NSPZN2_30148</name>
</gene>
<evidence type="ECO:0000256" key="1">
    <source>
        <dbReference type="ARBA" id="ARBA00004141"/>
    </source>
</evidence>
<feature type="transmembrane region" description="Helical" evidence="5">
    <location>
        <begin position="194"/>
        <end position="214"/>
    </location>
</feature>
<feature type="transmembrane region" description="Helical" evidence="5">
    <location>
        <begin position="123"/>
        <end position="142"/>
    </location>
</feature>
<protein>
    <submittedName>
        <fullName evidence="7">TPR_REGION domain-containing protein</fullName>
    </submittedName>
</protein>